<feature type="region of interest" description="Disordered" evidence="1">
    <location>
        <begin position="62"/>
        <end position="85"/>
    </location>
</feature>
<evidence type="ECO:0000313" key="3">
    <source>
        <dbReference type="Proteomes" id="UP000311382"/>
    </source>
</evidence>
<protein>
    <submittedName>
        <fullName evidence="2">Uncharacterized protein</fullName>
    </submittedName>
</protein>
<evidence type="ECO:0000256" key="1">
    <source>
        <dbReference type="SAM" id="MobiDB-lite"/>
    </source>
</evidence>
<gene>
    <name evidence="2" type="ORF">DMC30DRAFT_417145</name>
</gene>
<dbReference type="Proteomes" id="UP000311382">
    <property type="component" value="Unassembled WGS sequence"/>
</dbReference>
<organism evidence="2 3">
    <name type="scientific">Rhodotorula diobovata</name>
    <dbReference type="NCBI Taxonomy" id="5288"/>
    <lineage>
        <taxon>Eukaryota</taxon>
        <taxon>Fungi</taxon>
        <taxon>Dikarya</taxon>
        <taxon>Basidiomycota</taxon>
        <taxon>Pucciniomycotina</taxon>
        <taxon>Microbotryomycetes</taxon>
        <taxon>Sporidiobolales</taxon>
        <taxon>Sporidiobolaceae</taxon>
        <taxon>Rhodotorula</taxon>
    </lineage>
</organism>
<sequence length="95" mass="9586">MGSSAKRPRSAAVPDPALAPTLLKPPSPAAPADSPVAKSHGADNEASFAWPALEDLGLLPAEDEAVLPEREEEGSSSNGAADEVDDARIIAGALC</sequence>
<feature type="region of interest" description="Disordered" evidence="1">
    <location>
        <begin position="1"/>
        <end position="48"/>
    </location>
</feature>
<dbReference type="EMBL" id="SOZI01000072">
    <property type="protein sequence ID" value="TNY20233.1"/>
    <property type="molecule type" value="Genomic_DNA"/>
</dbReference>
<reference evidence="2 3" key="1">
    <citation type="submission" date="2019-03" db="EMBL/GenBank/DDBJ databases">
        <title>Rhodosporidium diobovatum UCD-FST 08-225 genome sequencing, assembly, and annotation.</title>
        <authorList>
            <person name="Fakankun I.U."/>
            <person name="Fristensky B."/>
            <person name="Levin D.B."/>
        </authorList>
    </citation>
    <scope>NUCLEOTIDE SEQUENCE [LARGE SCALE GENOMIC DNA]</scope>
    <source>
        <strain evidence="2 3">UCD-FST 08-225</strain>
    </source>
</reference>
<name>A0A5C5FTW8_9BASI</name>
<feature type="compositionally biased region" description="Acidic residues" evidence="1">
    <location>
        <begin position="62"/>
        <end position="74"/>
    </location>
</feature>
<proteinExistence type="predicted"/>
<comment type="caution">
    <text evidence="2">The sequence shown here is derived from an EMBL/GenBank/DDBJ whole genome shotgun (WGS) entry which is preliminary data.</text>
</comment>
<feature type="compositionally biased region" description="Low complexity" evidence="1">
    <location>
        <begin position="30"/>
        <end position="39"/>
    </location>
</feature>
<evidence type="ECO:0000313" key="2">
    <source>
        <dbReference type="EMBL" id="TNY20233.1"/>
    </source>
</evidence>
<accession>A0A5C5FTW8</accession>
<dbReference type="AlphaFoldDB" id="A0A5C5FTW8"/>
<keyword evidence="3" id="KW-1185">Reference proteome</keyword>